<accession>A0A1X4NQZ0</accession>
<evidence type="ECO:0008006" key="3">
    <source>
        <dbReference type="Google" id="ProtNLM"/>
    </source>
</evidence>
<dbReference type="STRING" id="1123756.MGEO_02095"/>
<proteinExistence type="predicted"/>
<evidence type="ECO:0000313" key="2">
    <source>
        <dbReference type="Proteomes" id="UP000193926"/>
    </source>
</evidence>
<organism evidence="1 2">
    <name type="scientific">Marivita geojedonensis</name>
    <dbReference type="NCBI Taxonomy" id="1123756"/>
    <lineage>
        <taxon>Bacteria</taxon>
        <taxon>Pseudomonadati</taxon>
        <taxon>Pseudomonadota</taxon>
        <taxon>Alphaproteobacteria</taxon>
        <taxon>Rhodobacterales</taxon>
        <taxon>Roseobacteraceae</taxon>
        <taxon>Marivita</taxon>
    </lineage>
</organism>
<dbReference type="RefSeq" id="WP_085635026.1">
    <property type="nucleotide sequence ID" value="NZ_JFKC01000001.1"/>
</dbReference>
<sequence length="227" mass="26555">MSEQNRTRGVMYVAWGKAHVDVARRSAASVKKHNPGLQAAIWCAADDDTSGFDQSFVIPAEMSRPKVGTLKFSPFDETLYLDNDTMIRADLSSLFDLLQRFDLCGAHVMLWHRPRHKRTWQTEVPETFPEINCGVLLYRKNPATERFFDDWQAAYDAAGFKIDQPTFRETLWNSDLRFYAFPPQFNKRIFEVSELIWSDQPKPRILHLPILRPQKNAFKRWFSNLIR</sequence>
<keyword evidence="2" id="KW-1185">Reference proteome</keyword>
<dbReference type="InterPro" id="IPR029044">
    <property type="entry name" value="Nucleotide-diphossugar_trans"/>
</dbReference>
<name>A0A1X4NQZ0_9RHOB</name>
<protein>
    <recommendedName>
        <fullName evidence="3">Nucleotide-diphospho-sugar transferase domain-containing protein</fullName>
    </recommendedName>
</protein>
<dbReference type="EMBL" id="JFKC01000001">
    <property type="protein sequence ID" value="OSQ53359.1"/>
    <property type="molecule type" value="Genomic_DNA"/>
</dbReference>
<dbReference type="SUPFAM" id="SSF53448">
    <property type="entry name" value="Nucleotide-diphospho-sugar transferases"/>
    <property type="match status" value="1"/>
</dbReference>
<evidence type="ECO:0000313" key="1">
    <source>
        <dbReference type="EMBL" id="OSQ53359.1"/>
    </source>
</evidence>
<dbReference type="OrthoDB" id="181606at2"/>
<reference evidence="1 2" key="1">
    <citation type="submission" date="2014-03" db="EMBL/GenBank/DDBJ databases">
        <title>The draft genome sequence of Marivita geojedonensis KCTC 23882.</title>
        <authorList>
            <person name="Lai Q."/>
            <person name="Shao Z."/>
        </authorList>
    </citation>
    <scope>NUCLEOTIDE SEQUENCE [LARGE SCALE GENOMIC DNA]</scope>
    <source>
        <strain evidence="1 2">DPG-138</strain>
    </source>
</reference>
<gene>
    <name evidence="1" type="ORF">MGEO_02095</name>
</gene>
<dbReference type="AlphaFoldDB" id="A0A1X4NQZ0"/>
<dbReference type="Proteomes" id="UP000193926">
    <property type="component" value="Unassembled WGS sequence"/>
</dbReference>
<comment type="caution">
    <text evidence="1">The sequence shown here is derived from an EMBL/GenBank/DDBJ whole genome shotgun (WGS) entry which is preliminary data.</text>
</comment>
<dbReference type="Gene3D" id="3.90.550.10">
    <property type="entry name" value="Spore Coat Polysaccharide Biosynthesis Protein SpsA, Chain A"/>
    <property type="match status" value="1"/>
</dbReference>